<evidence type="ECO:0000313" key="2">
    <source>
        <dbReference type="EMBL" id="CAB4136964.1"/>
    </source>
</evidence>
<protein>
    <recommendedName>
        <fullName evidence="1">DUF6745 domain-containing protein</fullName>
    </recommendedName>
</protein>
<dbReference type="InterPro" id="IPR046633">
    <property type="entry name" value="DUF6745"/>
</dbReference>
<proteinExistence type="predicted"/>
<dbReference type="Pfam" id="PF20530">
    <property type="entry name" value="DUF6745"/>
    <property type="match status" value="1"/>
</dbReference>
<organism evidence="2">
    <name type="scientific">uncultured Caudovirales phage</name>
    <dbReference type="NCBI Taxonomy" id="2100421"/>
    <lineage>
        <taxon>Viruses</taxon>
        <taxon>Duplodnaviria</taxon>
        <taxon>Heunggongvirae</taxon>
        <taxon>Uroviricota</taxon>
        <taxon>Caudoviricetes</taxon>
        <taxon>Peduoviridae</taxon>
        <taxon>Maltschvirus</taxon>
        <taxon>Maltschvirus maltsch</taxon>
    </lineage>
</organism>
<evidence type="ECO:0000259" key="1">
    <source>
        <dbReference type="Pfam" id="PF20530"/>
    </source>
</evidence>
<feature type="domain" description="DUF6745" evidence="1">
    <location>
        <begin position="246"/>
        <end position="354"/>
    </location>
</feature>
<accession>A0A6J5LQW0</accession>
<sequence length="414" mass="48167">MSSTKLEKLTPEQQAHMVTVRDEWLRRAFSGFNFDEEAAREGIEWIYSLCDLPAPQFIFVSSPFAAQIAANMLIGKEPVRVWELRGPVREQVRLQVWEQMGAQVQAQVREQVLPQVQAQVEDKVWQQVWEQVWELRAQVREQVRLQVWEQMGAQVQAQVEDKVLAQVRAQVVDKVSAQVGQQVREPVWEQVLEKVWGQATYYRFANVCWNFFGWTAWAQFFKDIGIQLTEAIEPFLKFQRSNCFDFIAFEGLCIVCEPPSVARRDERFRLSSDESACIEWRDGYKLWAIDGVFFDEVFWNKVVKKELTAKDLLGIENIEQRMIALKYAGADETLAAMNAKLLNKSMRGNELYLVENFFEEEPLAYFLKYACPSTGRVYLSGIDPSFLHGNDPDACMAWKHRITLLEYNELRCES</sequence>
<name>A0A6J5LQW0_9CAUD</name>
<dbReference type="EMBL" id="LR796328">
    <property type="protein sequence ID" value="CAB4136964.1"/>
    <property type="molecule type" value="Genomic_DNA"/>
</dbReference>
<reference evidence="2" key="1">
    <citation type="submission" date="2020-04" db="EMBL/GenBank/DDBJ databases">
        <authorList>
            <person name="Chiriac C."/>
            <person name="Salcher M."/>
            <person name="Ghai R."/>
            <person name="Kavagutti S V."/>
        </authorList>
    </citation>
    <scope>NUCLEOTIDE SEQUENCE</scope>
</reference>
<gene>
    <name evidence="2" type="ORF">UFOVP313_27</name>
</gene>